<feature type="transmembrane region" description="Helical" evidence="7">
    <location>
        <begin position="59"/>
        <end position="80"/>
    </location>
</feature>
<dbReference type="Pfam" id="PF09335">
    <property type="entry name" value="VTT_dom"/>
    <property type="match status" value="1"/>
</dbReference>
<protein>
    <recommendedName>
        <fullName evidence="8">VTT domain-containing protein</fullName>
    </recommendedName>
</protein>
<evidence type="ECO:0000256" key="6">
    <source>
        <dbReference type="ARBA" id="ARBA00023136"/>
    </source>
</evidence>
<reference evidence="9 10" key="1">
    <citation type="journal article" date="2016" name="Nat. Commun.">
        <title>Thousands of microbial genomes shed light on interconnected biogeochemical processes in an aquifer system.</title>
        <authorList>
            <person name="Anantharaman K."/>
            <person name="Brown C.T."/>
            <person name="Hug L.A."/>
            <person name="Sharon I."/>
            <person name="Castelle C.J."/>
            <person name="Probst A.J."/>
            <person name="Thomas B.C."/>
            <person name="Singh A."/>
            <person name="Wilkins M.J."/>
            <person name="Karaoz U."/>
            <person name="Brodie E.L."/>
            <person name="Williams K.H."/>
            <person name="Hubbard S.S."/>
            <person name="Banfield J.F."/>
        </authorList>
    </citation>
    <scope>NUCLEOTIDE SEQUENCE [LARGE SCALE GENOMIC DNA]</scope>
</reference>
<keyword evidence="5 7" id="KW-1133">Transmembrane helix</keyword>
<dbReference type="InterPro" id="IPR032816">
    <property type="entry name" value="VTT_dom"/>
</dbReference>
<dbReference type="PANTHER" id="PTHR30353">
    <property type="entry name" value="INNER MEMBRANE PROTEIN DEDA-RELATED"/>
    <property type="match status" value="1"/>
</dbReference>
<accession>A0A1F5HX08</accession>
<evidence type="ECO:0000256" key="1">
    <source>
        <dbReference type="ARBA" id="ARBA00004651"/>
    </source>
</evidence>
<feature type="transmembrane region" description="Helical" evidence="7">
    <location>
        <begin position="145"/>
        <end position="163"/>
    </location>
</feature>
<evidence type="ECO:0000256" key="4">
    <source>
        <dbReference type="ARBA" id="ARBA00022692"/>
    </source>
</evidence>
<dbReference type="AlphaFoldDB" id="A0A1F5HX08"/>
<evidence type="ECO:0000256" key="7">
    <source>
        <dbReference type="RuleBase" id="RU367016"/>
    </source>
</evidence>
<name>A0A1F5HX08_9BACT</name>
<feature type="transmembrane region" description="Helical" evidence="7">
    <location>
        <begin position="7"/>
        <end position="27"/>
    </location>
</feature>
<dbReference type="InterPro" id="IPR032818">
    <property type="entry name" value="DedA-like"/>
</dbReference>
<evidence type="ECO:0000313" key="10">
    <source>
        <dbReference type="Proteomes" id="UP000179227"/>
    </source>
</evidence>
<gene>
    <name evidence="9" type="ORF">A3A60_04530</name>
</gene>
<dbReference type="GO" id="GO:0005886">
    <property type="term" value="C:plasma membrane"/>
    <property type="evidence" value="ECO:0007669"/>
    <property type="project" value="UniProtKB-SubCell"/>
</dbReference>
<evidence type="ECO:0000256" key="5">
    <source>
        <dbReference type="ARBA" id="ARBA00022989"/>
    </source>
</evidence>
<comment type="similarity">
    <text evidence="2 7">Belongs to the DedA family.</text>
</comment>
<proteinExistence type="inferred from homology"/>
<evidence type="ECO:0000256" key="3">
    <source>
        <dbReference type="ARBA" id="ARBA00022475"/>
    </source>
</evidence>
<comment type="subcellular location">
    <subcellularLocation>
        <location evidence="1 7">Cell membrane</location>
        <topology evidence="1 7">Multi-pass membrane protein</topology>
    </subcellularLocation>
</comment>
<dbReference type="Proteomes" id="UP000179227">
    <property type="component" value="Unassembled WGS sequence"/>
</dbReference>
<evidence type="ECO:0000313" key="9">
    <source>
        <dbReference type="EMBL" id="OGE08722.1"/>
    </source>
</evidence>
<feature type="domain" description="VTT" evidence="8">
    <location>
        <begin position="39"/>
        <end position="160"/>
    </location>
</feature>
<sequence>MPSAVEIINFAEYLISKWGIIIIPIGAFLENSVILGFIFPGVTLIFLSGFVARTTGESLYFVVLLAAIGSFLGDNFDYFLGKNAGRILENKPLFAKSVKAVEPLIKRHGIWAIFAGRFSGWSRAWVALASGVVRFPYWKFAMSSFLSALVWTTAWIFGGYLIGGNRKLLEGLFEKASLFVWVGFITLVIYYFRTRIKLILDLSVLFLKKSNYRIKNGLFKKSIEP</sequence>
<evidence type="ECO:0000259" key="8">
    <source>
        <dbReference type="Pfam" id="PF09335"/>
    </source>
</evidence>
<keyword evidence="4 7" id="KW-0812">Transmembrane</keyword>
<organism evidence="9 10">
    <name type="scientific">Candidatus Curtissbacteria bacterium RIFCSPLOWO2_01_FULL_42_26</name>
    <dbReference type="NCBI Taxonomy" id="1797729"/>
    <lineage>
        <taxon>Bacteria</taxon>
        <taxon>Candidatus Curtissiibacteriota</taxon>
    </lineage>
</organism>
<dbReference type="EMBL" id="MFBS01000033">
    <property type="protein sequence ID" value="OGE08722.1"/>
    <property type="molecule type" value="Genomic_DNA"/>
</dbReference>
<dbReference type="STRING" id="1797729.A3A60_04530"/>
<feature type="transmembrane region" description="Helical" evidence="7">
    <location>
        <begin position="33"/>
        <end position="52"/>
    </location>
</feature>
<dbReference type="PANTHER" id="PTHR30353:SF15">
    <property type="entry name" value="INNER MEMBRANE PROTEIN YABI"/>
    <property type="match status" value="1"/>
</dbReference>
<keyword evidence="3 7" id="KW-1003">Cell membrane</keyword>
<comment type="caution">
    <text evidence="9">The sequence shown here is derived from an EMBL/GenBank/DDBJ whole genome shotgun (WGS) entry which is preliminary data.</text>
</comment>
<evidence type="ECO:0000256" key="2">
    <source>
        <dbReference type="ARBA" id="ARBA00010792"/>
    </source>
</evidence>
<feature type="transmembrane region" description="Helical" evidence="7">
    <location>
        <begin position="175"/>
        <end position="192"/>
    </location>
</feature>
<keyword evidence="6 7" id="KW-0472">Membrane</keyword>